<dbReference type="Gene3D" id="3.40.1190.20">
    <property type="match status" value="1"/>
</dbReference>
<dbReference type="PANTHER" id="PTHR42774:SF3">
    <property type="entry name" value="KETOHEXOKINASE"/>
    <property type="match status" value="1"/>
</dbReference>
<name>A0A1V4SLJ0_RUMHU</name>
<keyword evidence="5" id="KW-1185">Reference proteome</keyword>
<dbReference type="Proteomes" id="UP000191554">
    <property type="component" value="Unassembled WGS sequence"/>
</dbReference>
<dbReference type="InterPro" id="IPR029056">
    <property type="entry name" value="Ribokinase-like"/>
</dbReference>
<keyword evidence="1 4" id="KW-0808">Transferase</keyword>
<organism evidence="4 5">
    <name type="scientific">Ruminiclostridium hungatei</name>
    <name type="common">Clostridium hungatei</name>
    <dbReference type="NCBI Taxonomy" id="48256"/>
    <lineage>
        <taxon>Bacteria</taxon>
        <taxon>Bacillati</taxon>
        <taxon>Bacillota</taxon>
        <taxon>Clostridia</taxon>
        <taxon>Eubacteriales</taxon>
        <taxon>Oscillospiraceae</taxon>
        <taxon>Ruminiclostridium</taxon>
    </lineage>
</organism>
<dbReference type="InterPro" id="IPR052562">
    <property type="entry name" value="Ketohexokinase-related"/>
</dbReference>
<dbReference type="STRING" id="48256.CLHUN_16650"/>
<accession>A0A1V4SLJ0</accession>
<dbReference type="SUPFAM" id="SSF53613">
    <property type="entry name" value="Ribokinase-like"/>
    <property type="match status" value="1"/>
</dbReference>
<dbReference type="InterPro" id="IPR011611">
    <property type="entry name" value="PfkB_dom"/>
</dbReference>
<dbReference type="OrthoDB" id="9788681at2"/>
<evidence type="ECO:0000313" key="5">
    <source>
        <dbReference type="Proteomes" id="UP000191554"/>
    </source>
</evidence>
<evidence type="ECO:0000256" key="2">
    <source>
        <dbReference type="ARBA" id="ARBA00022777"/>
    </source>
</evidence>
<dbReference type="PANTHER" id="PTHR42774">
    <property type="entry name" value="PHOSPHOTRANSFERASE SYSTEM TRANSPORT PROTEIN"/>
    <property type="match status" value="1"/>
</dbReference>
<comment type="caution">
    <text evidence="4">The sequence shown here is derived from an EMBL/GenBank/DDBJ whole genome shotgun (WGS) entry which is preliminary data.</text>
</comment>
<dbReference type="InterPro" id="IPR002173">
    <property type="entry name" value="Carboh/pur_kinase_PfkB_CS"/>
</dbReference>
<dbReference type="EC" id="2.7.1.92" evidence="4"/>
<evidence type="ECO:0000313" key="4">
    <source>
        <dbReference type="EMBL" id="OPX44366.1"/>
    </source>
</evidence>
<keyword evidence="2 4" id="KW-0418">Kinase</keyword>
<dbReference type="EMBL" id="MZGX01000009">
    <property type="protein sequence ID" value="OPX44366.1"/>
    <property type="molecule type" value="Genomic_DNA"/>
</dbReference>
<feature type="domain" description="Carbohydrate kinase PfkB" evidence="3">
    <location>
        <begin position="32"/>
        <end position="281"/>
    </location>
</feature>
<dbReference type="Pfam" id="PF00294">
    <property type="entry name" value="PfkB"/>
    <property type="match status" value="1"/>
</dbReference>
<gene>
    <name evidence="4" type="primary">iolC_2</name>
    <name evidence="4" type="ORF">CLHUN_16650</name>
</gene>
<evidence type="ECO:0000259" key="3">
    <source>
        <dbReference type="Pfam" id="PF00294"/>
    </source>
</evidence>
<dbReference type="GO" id="GO:0047590">
    <property type="term" value="F:5-dehydro-2-deoxygluconokinase activity"/>
    <property type="evidence" value="ECO:0007669"/>
    <property type="project" value="UniProtKB-EC"/>
</dbReference>
<evidence type="ECO:0000256" key="1">
    <source>
        <dbReference type="ARBA" id="ARBA00022679"/>
    </source>
</evidence>
<proteinExistence type="predicted"/>
<reference evidence="4 5" key="1">
    <citation type="submission" date="2017-03" db="EMBL/GenBank/DDBJ databases">
        <title>Genome sequence of Clostridium hungatei DSM 14427.</title>
        <authorList>
            <person name="Poehlein A."/>
            <person name="Daniel R."/>
        </authorList>
    </citation>
    <scope>NUCLEOTIDE SEQUENCE [LARGE SCALE GENOMIC DNA]</scope>
    <source>
        <strain evidence="4 5">DSM 14427</strain>
    </source>
</reference>
<dbReference type="PROSITE" id="PS00584">
    <property type="entry name" value="PFKB_KINASES_2"/>
    <property type="match status" value="1"/>
</dbReference>
<dbReference type="RefSeq" id="WP_080064112.1">
    <property type="nucleotide sequence ID" value="NZ_MZGX01000009.1"/>
</dbReference>
<dbReference type="AlphaFoldDB" id="A0A1V4SLJ0"/>
<sequence length="301" mass="33445">MSSFDIYLYGMTLASTMHLLAEEFPQADSYSEIKESYVLPGGETGSCAVVLSSLGCRVKLDGNYQGRRTAGVLKNYLVDKYGVDMSGVFEDPDFDGVQDMVLIAGNTRNCFGTFGAYFDSKVKRWNTPVKEDIMNAETVGLDPFFGEQSEMVAQYCRELGKKYVTIDCKPDSVLHRFSEVNVVSNEFIQNNFPGTDIEELFRKYADNTDGLVIFTFGAREIMFGRRNQPVESFKPYKVKVQSTLGAGDCFKAGAIYGVFKKMPDRELVSFAAATAATVCSRFPLALNPPGLDMINELINKK</sequence>
<protein>
    <submittedName>
        <fullName evidence="4">5-dehydro-2-deoxygluconokinase</fullName>
        <ecNumber evidence="4">2.7.1.92</ecNumber>
    </submittedName>
</protein>